<feature type="domain" description="YqaJ viral recombinase" evidence="1">
    <location>
        <begin position="12"/>
        <end position="147"/>
    </location>
</feature>
<dbReference type="OrthoDB" id="46225at2"/>
<dbReference type="InterPro" id="IPR017482">
    <property type="entry name" value="Lambda-type_endonuclease"/>
</dbReference>
<keyword evidence="2" id="KW-0540">Nuclease</keyword>
<proteinExistence type="predicted"/>
<dbReference type="Gene3D" id="3.90.320.10">
    <property type="match status" value="1"/>
</dbReference>
<evidence type="ECO:0000259" key="1">
    <source>
        <dbReference type="Pfam" id="PF09588"/>
    </source>
</evidence>
<gene>
    <name evidence="2" type="ORF">AWB78_07817</name>
</gene>
<sequence>MNNTMEWAARLAERKLGIGGSECAAALGLDPYITPRELWERKLGRLPEVADNDFMAAGRHIEPAIATWAMEKYGFHLRMRHQSLVHRSFSWMRANVDRLVVGERRGVEIKNVDRLAVQRSNDWGEDGSSDVPERHFLQCQHYLEVLNYDRWDLIACIGGNELRRYHIERDEEVIEEIIEREHAFWLMVEREEPPPFDYEHASTLPLLKKLYPGTNGMTIALPVEAVEWHRVLTDAVKRVKQYEAVVDGARAHLLDLLGESAVGKLADGSGAYTRKTVQRRGYEVAPTSYTDFRFKASKGDANDE</sequence>
<dbReference type="RefSeq" id="WP_062611925.1">
    <property type="nucleotide sequence ID" value="NZ_FCOX02000097.1"/>
</dbReference>
<dbReference type="NCBIfam" id="TIGR03033">
    <property type="entry name" value="phage_rel_nuc"/>
    <property type="match status" value="1"/>
</dbReference>
<dbReference type="AlphaFoldDB" id="A0A158EGR3"/>
<dbReference type="InterPro" id="IPR011604">
    <property type="entry name" value="PDDEXK-like_dom_sf"/>
</dbReference>
<dbReference type="InterPro" id="IPR011335">
    <property type="entry name" value="Restrct_endonuc-II-like"/>
</dbReference>
<dbReference type="Pfam" id="PF09588">
    <property type="entry name" value="YqaJ"/>
    <property type="match status" value="1"/>
</dbReference>
<keyword evidence="2" id="KW-0378">Hydrolase</keyword>
<comment type="caution">
    <text evidence="2">The sequence shown here is derived from an EMBL/GenBank/DDBJ whole genome shotgun (WGS) entry which is preliminary data.</text>
</comment>
<reference evidence="2" key="1">
    <citation type="submission" date="2016-01" db="EMBL/GenBank/DDBJ databases">
        <authorList>
            <person name="Peeters C."/>
        </authorList>
    </citation>
    <scope>NUCLEOTIDE SEQUENCE</scope>
    <source>
        <strain evidence="2">LMG 29321</strain>
    </source>
</reference>
<dbReference type="GO" id="GO:0004519">
    <property type="term" value="F:endonuclease activity"/>
    <property type="evidence" value="ECO:0007669"/>
    <property type="project" value="UniProtKB-KW"/>
</dbReference>
<dbReference type="EMBL" id="FCOX02000097">
    <property type="protein sequence ID" value="SAL05993.1"/>
    <property type="molecule type" value="Genomic_DNA"/>
</dbReference>
<keyword evidence="2" id="KW-0255">Endonuclease</keyword>
<dbReference type="InterPro" id="IPR019080">
    <property type="entry name" value="YqaJ_viral_recombinase"/>
</dbReference>
<evidence type="ECO:0000313" key="2">
    <source>
        <dbReference type="EMBL" id="SAL05993.1"/>
    </source>
</evidence>
<dbReference type="SUPFAM" id="SSF52980">
    <property type="entry name" value="Restriction endonuclease-like"/>
    <property type="match status" value="1"/>
</dbReference>
<dbReference type="Proteomes" id="UP000071859">
    <property type="component" value="Unassembled WGS sequence"/>
</dbReference>
<accession>A0A158EGR3</accession>
<name>A0A158EGR3_9BURK</name>
<keyword evidence="3" id="KW-1185">Reference proteome</keyword>
<protein>
    <submittedName>
        <fullName evidence="2">Endonuclease</fullName>
    </submittedName>
</protein>
<organism evidence="2 3">
    <name type="scientific">Caballeronia calidae</name>
    <dbReference type="NCBI Taxonomy" id="1777139"/>
    <lineage>
        <taxon>Bacteria</taxon>
        <taxon>Pseudomonadati</taxon>
        <taxon>Pseudomonadota</taxon>
        <taxon>Betaproteobacteria</taxon>
        <taxon>Burkholderiales</taxon>
        <taxon>Burkholderiaceae</taxon>
        <taxon>Caballeronia</taxon>
    </lineage>
</organism>
<evidence type="ECO:0000313" key="3">
    <source>
        <dbReference type="Proteomes" id="UP000071859"/>
    </source>
</evidence>